<dbReference type="NCBIfam" id="TIGR03930">
    <property type="entry name" value="WXG100_ESAT6"/>
    <property type="match status" value="1"/>
</dbReference>
<dbReference type="Gene3D" id="1.10.287.1060">
    <property type="entry name" value="ESAT-6-like"/>
    <property type="match status" value="1"/>
</dbReference>
<evidence type="ECO:0000256" key="1">
    <source>
        <dbReference type="RuleBase" id="RU362001"/>
    </source>
</evidence>
<gene>
    <name evidence="3" type="ORF">KO481_28220</name>
</gene>
<dbReference type="SUPFAM" id="SSF140453">
    <property type="entry name" value="EsxAB dimer-like"/>
    <property type="match status" value="1"/>
</dbReference>
<evidence type="ECO:0000313" key="4">
    <source>
        <dbReference type="Proteomes" id="UP000733379"/>
    </source>
</evidence>
<comment type="caution">
    <text evidence="3">The sequence shown here is derived from an EMBL/GenBank/DDBJ whole genome shotgun (WGS) entry which is preliminary data.</text>
</comment>
<dbReference type="InterPro" id="IPR036689">
    <property type="entry name" value="ESAT-6-like_sf"/>
</dbReference>
<name>A0ABS6B6P4_9NOCA</name>
<reference evidence="3 4" key="1">
    <citation type="submission" date="2021-06" db="EMBL/GenBank/DDBJ databases">
        <title>Actinomycetes sequencing.</title>
        <authorList>
            <person name="Shan Q."/>
        </authorList>
    </citation>
    <scope>NUCLEOTIDE SEQUENCE [LARGE SCALE GENOMIC DNA]</scope>
    <source>
        <strain evidence="3 4">NEAU-G5</strain>
    </source>
</reference>
<sequence length="102" mass="10967">MATQYLDFATFQKYANAYAAVIDPINKTVDQLRSSVEAAKSGWQGTAYSAFNSFATELEAQITKVNKDLTQVSEALNSGEKTVATSDDESTSGFTSLATSYS</sequence>
<accession>A0ABS6B6P4</accession>
<proteinExistence type="inferred from homology"/>
<dbReference type="RefSeq" id="WP_215921515.1">
    <property type="nucleotide sequence ID" value="NZ_JAHKNI010000010.1"/>
</dbReference>
<organism evidence="3 4">
    <name type="scientific">Nocardia albiluteola</name>
    <dbReference type="NCBI Taxonomy" id="2842303"/>
    <lineage>
        <taxon>Bacteria</taxon>
        <taxon>Bacillati</taxon>
        <taxon>Actinomycetota</taxon>
        <taxon>Actinomycetes</taxon>
        <taxon>Mycobacteriales</taxon>
        <taxon>Nocardiaceae</taxon>
        <taxon>Nocardia</taxon>
    </lineage>
</organism>
<dbReference type="Pfam" id="PF06013">
    <property type="entry name" value="WXG100"/>
    <property type="match status" value="1"/>
</dbReference>
<evidence type="ECO:0000256" key="2">
    <source>
        <dbReference type="SAM" id="MobiDB-lite"/>
    </source>
</evidence>
<feature type="region of interest" description="Disordered" evidence="2">
    <location>
        <begin position="77"/>
        <end position="102"/>
    </location>
</feature>
<protein>
    <recommendedName>
        <fullName evidence="1">ESAT-6-like protein</fullName>
    </recommendedName>
</protein>
<dbReference type="InterPro" id="IPR010310">
    <property type="entry name" value="T7SS_ESAT-6-like"/>
</dbReference>
<keyword evidence="4" id="KW-1185">Reference proteome</keyword>
<dbReference type="EMBL" id="JAHKNI010000010">
    <property type="protein sequence ID" value="MBU3065401.1"/>
    <property type="molecule type" value="Genomic_DNA"/>
</dbReference>
<comment type="similarity">
    <text evidence="1">Belongs to the WXG100 family.</text>
</comment>
<evidence type="ECO:0000313" key="3">
    <source>
        <dbReference type="EMBL" id="MBU3065401.1"/>
    </source>
</evidence>
<dbReference type="Proteomes" id="UP000733379">
    <property type="component" value="Unassembled WGS sequence"/>
</dbReference>